<dbReference type="EMBL" id="AGNL01037778">
    <property type="protein sequence ID" value="EJK53437.1"/>
    <property type="molecule type" value="Genomic_DNA"/>
</dbReference>
<comment type="caution">
    <text evidence="2">The sequence shown here is derived from an EMBL/GenBank/DDBJ whole genome shotgun (WGS) entry which is preliminary data.</text>
</comment>
<dbReference type="AlphaFoldDB" id="K0S3F2"/>
<sequence>MRSLVYAIGLSLRLVCSAEILPSIRQSNLFEVQGAEGEGADATDGVADSSGGARAYYADFALGCVAGGDTADL</sequence>
<protein>
    <submittedName>
        <fullName evidence="2">Uncharacterized protein</fullName>
    </submittedName>
</protein>
<feature type="signal peptide" evidence="1">
    <location>
        <begin position="1"/>
        <end position="18"/>
    </location>
</feature>
<feature type="non-terminal residue" evidence="2">
    <location>
        <position position="73"/>
    </location>
</feature>
<name>K0S3F2_THAOC</name>
<evidence type="ECO:0000256" key="1">
    <source>
        <dbReference type="SAM" id="SignalP"/>
    </source>
</evidence>
<keyword evidence="1" id="KW-0732">Signal</keyword>
<evidence type="ECO:0000313" key="3">
    <source>
        <dbReference type="Proteomes" id="UP000266841"/>
    </source>
</evidence>
<dbReference type="OrthoDB" id="6581217at2759"/>
<reference evidence="2 3" key="1">
    <citation type="journal article" date="2012" name="Genome Biol.">
        <title>Genome and low-iron response of an oceanic diatom adapted to chronic iron limitation.</title>
        <authorList>
            <person name="Lommer M."/>
            <person name="Specht M."/>
            <person name="Roy A.S."/>
            <person name="Kraemer L."/>
            <person name="Andreson R."/>
            <person name="Gutowska M.A."/>
            <person name="Wolf J."/>
            <person name="Bergner S.V."/>
            <person name="Schilhabel M.B."/>
            <person name="Klostermeier U.C."/>
            <person name="Beiko R.G."/>
            <person name="Rosenstiel P."/>
            <person name="Hippler M."/>
            <person name="Laroche J."/>
        </authorList>
    </citation>
    <scope>NUCLEOTIDE SEQUENCE [LARGE SCALE GENOMIC DNA]</scope>
    <source>
        <strain evidence="2 3">CCMP1005</strain>
    </source>
</reference>
<feature type="chain" id="PRO_5003836776" evidence="1">
    <location>
        <begin position="19"/>
        <end position="73"/>
    </location>
</feature>
<keyword evidence="3" id="KW-1185">Reference proteome</keyword>
<accession>K0S3F2</accession>
<proteinExistence type="predicted"/>
<organism evidence="2 3">
    <name type="scientific">Thalassiosira oceanica</name>
    <name type="common">Marine diatom</name>
    <dbReference type="NCBI Taxonomy" id="159749"/>
    <lineage>
        <taxon>Eukaryota</taxon>
        <taxon>Sar</taxon>
        <taxon>Stramenopiles</taxon>
        <taxon>Ochrophyta</taxon>
        <taxon>Bacillariophyta</taxon>
        <taxon>Coscinodiscophyceae</taxon>
        <taxon>Thalassiosirophycidae</taxon>
        <taxon>Thalassiosirales</taxon>
        <taxon>Thalassiosiraceae</taxon>
        <taxon>Thalassiosira</taxon>
    </lineage>
</organism>
<gene>
    <name evidence="2" type="ORF">THAOC_27132</name>
</gene>
<evidence type="ECO:0000313" key="2">
    <source>
        <dbReference type="EMBL" id="EJK53437.1"/>
    </source>
</evidence>
<dbReference type="Proteomes" id="UP000266841">
    <property type="component" value="Unassembled WGS sequence"/>
</dbReference>